<dbReference type="RefSeq" id="WP_158017443.1">
    <property type="nucleotide sequence ID" value="NZ_CBCSKE010000018.1"/>
</dbReference>
<gene>
    <name evidence="2" type="ORF">MB901379_03190</name>
</gene>
<name>A0A447GGL1_9MYCO</name>
<protein>
    <recommendedName>
        <fullName evidence="4">DUF5343 domain-containing protein</fullName>
    </recommendedName>
</protein>
<dbReference type="KEGG" id="mbai:MB901379_03190"/>
<keyword evidence="3" id="KW-1185">Reference proteome</keyword>
<sequence>MATDLPYTLAPNRIPAIFKEIHTSGTPPKFTAEFLKTLGFSSSNDRAMIKILRQLGFIDANSVPTERYNDYKGHNGSRALAAGLRQGWSELFLSNRDIYKLPVSDIIRRVAPITGTNESISARIANTFQKLCSIADWTEEPQAETPRQTEDLGTGDVVQKHDQGDTGETHLSGQLRLHHDIHVHLPPVSDPAVHRAIFHALKSELL</sequence>
<dbReference type="EMBL" id="LR130759">
    <property type="protein sequence ID" value="VDM89612.1"/>
    <property type="molecule type" value="Genomic_DNA"/>
</dbReference>
<reference evidence="3" key="1">
    <citation type="submission" date="2018-02" db="EMBL/GenBank/DDBJ databases">
        <authorList>
            <person name="Seth-Smith MB H."/>
            <person name="Seth-Smith H."/>
        </authorList>
    </citation>
    <scope>NUCLEOTIDE SEQUENCE [LARGE SCALE GENOMIC DNA]</scope>
</reference>
<dbReference type="Proteomes" id="UP000269998">
    <property type="component" value="Chromosome"/>
</dbReference>
<proteinExistence type="predicted"/>
<dbReference type="Pfam" id="PF17278">
    <property type="entry name" value="DUF5343"/>
    <property type="match status" value="1"/>
</dbReference>
<dbReference type="AlphaFoldDB" id="A0A447GGL1"/>
<evidence type="ECO:0000313" key="3">
    <source>
        <dbReference type="Proteomes" id="UP000269998"/>
    </source>
</evidence>
<feature type="region of interest" description="Disordered" evidence="1">
    <location>
        <begin position="140"/>
        <end position="170"/>
    </location>
</feature>
<dbReference type="OrthoDB" id="5186897at2"/>
<dbReference type="InterPro" id="IPR035235">
    <property type="entry name" value="DUF5343"/>
</dbReference>
<feature type="compositionally biased region" description="Basic and acidic residues" evidence="1">
    <location>
        <begin position="158"/>
        <end position="168"/>
    </location>
</feature>
<evidence type="ECO:0000313" key="2">
    <source>
        <dbReference type="EMBL" id="VDM89612.1"/>
    </source>
</evidence>
<organism evidence="2 3">
    <name type="scientific">Mycobacterium basiliense</name>
    <dbReference type="NCBI Taxonomy" id="2094119"/>
    <lineage>
        <taxon>Bacteria</taxon>
        <taxon>Bacillati</taxon>
        <taxon>Actinomycetota</taxon>
        <taxon>Actinomycetes</taxon>
        <taxon>Mycobacteriales</taxon>
        <taxon>Mycobacteriaceae</taxon>
        <taxon>Mycobacterium</taxon>
    </lineage>
</organism>
<evidence type="ECO:0008006" key="4">
    <source>
        <dbReference type="Google" id="ProtNLM"/>
    </source>
</evidence>
<evidence type="ECO:0000256" key="1">
    <source>
        <dbReference type="SAM" id="MobiDB-lite"/>
    </source>
</evidence>
<accession>A0A447GGL1</accession>